<dbReference type="SUPFAM" id="SSF55729">
    <property type="entry name" value="Acyl-CoA N-acyltransferases (Nat)"/>
    <property type="match status" value="1"/>
</dbReference>
<accession>A0A4P2Q540</accession>
<sequence length="184" mass="20273">MLDAMRFRPVVEPDHGRVLSVLSSWWAGALGDEPPEVRARRQLERSLLLPRLFFQHFGPLSEIAEQEGEIAAFLVGFRSESHPEDAYIHFVGVRPELRGRGVGRALYERFFARAAALGCTAVRSITSPMNTGSYAFHHRLGFGAEPGDFEVDGRPVKRDYDGPGLDRVAFVRPLGPIAATGGGE</sequence>
<evidence type="ECO:0000256" key="2">
    <source>
        <dbReference type="ARBA" id="ARBA00023315"/>
    </source>
</evidence>
<gene>
    <name evidence="4" type="ORF">SOCEGT47_050430</name>
</gene>
<organism evidence="4 5">
    <name type="scientific">Sorangium cellulosum</name>
    <name type="common">Polyangium cellulosum</name>
    <dbReference type="NCBI Taxonomy" id="56"/>
    <lineage>
        <taxon>Bacteria</taxon>
        <taxon>Pseudomonadati</taxon>
        <taxon>Myxococcota</taxon>
        <taxon>Polyangia</taxon>
        <taxon>Polyangiales</taxon>
        <taxon>Polyangiaceae</taxon>
        <taxon>Sorangium</taxon>
    </lineage>
</organism>
<keyword evidence="1" id="KW-0808">Transferase</keyword>
<dbReference type="InterPro" id="IPR000182">
    <property type="entry name" value="GNAT_dom"/>
</dbReference>
<dbReference type="Pfam" id="PF00583">
    <property type="entry name" value="Acetyltransf_1"/>
    <property type="match status" value="1"/>
</dbReference>
<dbReference type="Gene3D" id="3.40.630.30">
    <property type="match status" value="1"/>
</dbReference>
<evidence type="ECO:0000256" key="1">
    <source>
        <dbReference type="ARBA" id="ARBA00022679"/>
    </source>
</evidence>
<dbReference type="AlphaFoldDB" id="A0A4P2Q540"/>
<dbReference type="InterPro" id="IPR017255">
    <property type="entry name" value="AcTrfase_GNAT_prd"/>
</dbReference>
<proteinExistence type="predicted"/>
<dbReference type="PROSITE" id="PS51186">
    <property type="entry name" value="GNAT"/>
    <property type="match status" value="1"/>
</dbReference>
<dbReference type="Proteomes" id="UP000295781">
    <property type="component" value="Chromosome"/>
</dbReference>
<dbReference type="PIRSF" id="PIRSF037663">
    <property type="entry name" value="Acetyltransf_GNAT_prd"/>
    <property type="match status" value="1"/>
</dbReference>
<dbReference type="EMBL" id="CP012670">
    <property type="protein sequence ID" value="AUX24505.1"/>
    <property type="molecule type" value="Genomic_DNA"/>
</dbReference>
<protein>
    <recommendedName>
        <fullName evidence="3">N-acetyltransferase domain-containing protein</fullName>
    </recommendedName>
</protein>
<keyword evidence="2" id="KW-0012">Acyltransferase</keyword>
<name>A0A4P2Q540_SORCE</name>
<dbReference type="PANTHER" id="PTHR43877">
    <property type="entry name" value="AMINOALKYLPHOSPHONATE N-ACETYLTRANSFERASE-RELATED-RELATED"/>
    <property type="match status" value="1"/>
</dbReference>
<dbReference type="GO" id="GO:0016747">
    <property type="term" value="F:acyltransferase activity, transferring groups other than amino-acyl groups"/>
    <property type="evidence" value="ECO:0007669"/>
    <property type="project" value="InterPro"/>
</dbReference>
<reference evidence="4 5" key="1">
    <citation type="submission" date="2015-09" db="EMBL/GenBank/DDBJ databases">
        <title>Sorangium comparison.</title>
        <authorList>
            <person name="Zaburannyi N."/>
            <person name="Bunk B."/>
            <person name="Overmann J."/>
            <person name="Mueller R."/>
        </authorList>
    </citation>
    <scope>NUCLEOTIDE SEQUENCE [LARGE SCALE GENOMIC DNA]</scope>
    <source>
        <strain evidence="4 5">So ceGT47</strain>
    </source>
</reference>
<dbReference type="InterPro" id="IPR050832">
    <property type="entry name" value="Bact_Acetyltransf"/>
</dbReference>
<feature type="domain" description="N-acetyltransferase" evidence="3">
    <location>
        <begin position="5"/>
        <end position="161"/>
    </location>
</feature>
<evidence type="ECO:0000313" key="4">
    <source>
        <dbReference type="EMBL" id="AUX24505.1"/>
    </source>
</evidence>
<evidence type="ECO:0000313" key="5">
    <source>
        <dbReference type="Proteomes" id="UP000295781"/>
    </source>
</evidence>
<dbReference type="InterPro" id="IPR016181">
    <property type="entry name" value="Acyl_CoA_acyltransferase"/>
</dbReference>
<evidence type="ECO:0000259" key="3">
    <source>
        <dbReference type="PROSITE" id="PS51186"/>
    </source>
</evidence>
<dbReference type="CDD" id="cd04301">
    <property type="entry name" value="NAT_SF"/>
    <property type="match status" value="1"/>
</dbReference>
<dbReference type="RefSeq" id="WP_242515218.1">
    <property type="nucleotide sequence ID" value="NZ_CP012670.1"/>
</dbReference>